<feature type="compositionally biased region" description="Basic and acidic residues" evidence="1">
    <location>
        <begin position="430"/>
        <end position="445"/>
    </location>
</feature>
<feature type="region of interest" description="Disordered" evidence="1">
    <location>
        <begin position="70"/>
        <end position="129"/>
    </location>
</feature>
<evidence type="ECO:0000313" key="2">
    <source>
        <dbReference type="EMBL" id="KAK3083726.1"/>
    </source>
</evidence>
<dbReference type="EMBL" id="VSWD01000013">
    <property type="protein sequence ID" value="KAK3083726.1"/>
    <property type="molecule type" value="Genomic_DNA"/>
</dbReference>
<feature type="compositionally biased region" description="Acidic residues" evidence="1">
    <location>
        <begin position="671"/>
        <end position="682"/>
    </location>
</feature>
<dbReference type="Proteomes" id="UP001186944">
    <property type="component" value="Unassembled WGS sequence"/>
</dbReference>
<proteinExistence type="predicted"/>
<feature type="compositionally biased region" description="Polar residues" evidence="1">
    <location>
        <begin position="531"/>
        <end position="540"/>
    </location>
</feature>
<reference evidence="2" key="1">
    <citation type="submission" date="2019-08" db="EMBL/GenBank/DDBJ databases">
        <title>The improved chromosome-level genome for the pearl oyster Pinctada fucata martensii using PacBio sequencing and Hi-C.</title>
        <authorList>
            <person name="Zheng Z."/>
        </authorList>
    </citation>
    <scope>NUCLEOTIDE SEQUENCE</scope>
    <source>
        <strain evidence="2">ZZ-2019</strain>
        <tissue evidence="2">Adductor muscle</tissue>
    </source>
</reference>
<feature type="compositionally biased region" description="Acidic residues" evidence="1">
    <location>
        <begin position="383"/>
        <end position="395"/>
    </location>
</feature>
<feature type="compositionally biased region" description="Acidic residues" evidence="1">
    <location>
        <begin position="541"/>
        <end position="556"/>
    </location>
</feature>
<feature type="compositionally biased region" description="Basic residues" evidence="1">
    <location>
        <begin position="705"/>
        <end position="719"/>
    </location>
</feature>
<feature type="region of interest" description="Disordered" evidence="1">
    <location>
        <begin position="379"/>
        <end position="502"/>
    </location>
</feature>
<feature type="compositionally biased region" description="Acidic residues" evidence="1">
    <location>
        <begin position="567"/>
        <end position="580"/>
    </location>
</feature>
<comment type="caution">
    <text evidence="2">The sequence shown here is derived from an EMBL/GenBank/DDBJ whole genome shotgun (WGS) entry which is preliminary data.</text>
</comment>
<dbReference type="AlphaFoldDB" id="A0AA88XIZ3"/>
<organism evidence="2 3">
    <name type="scientific">Pinctada imbricata</name>
    <name type="common">Atlantic pearl-oyster</name>
    <name type="synonym">Pinctada martensii</name>
    <dbReference type="NCBI Taxonomy" id="66713"/>
    <lineage>
        <taxon>Eukaryota</taxon>
        <taxon>Metazoa</taxon>
        <taxon>Spiralia</taxon>
        <taxon>Lophotrochozoa</taxon>
        <taxon>Mollusca</taxon>
        <taxon>Bivalvia</taxon>
        <taxon>Autobranchia</taxon>
        <taxon>Pteriomorphia</taxon>
        <taxon>Pterioida</taxon>
        <taxon>Pterioidea</taxon>
        <taxon>Pteriidae</taxon>
        <taxon>Pinctada</taxon>
    </lineage>
</organism>
<keyword evidence="3" id="KW-1185">Reference proteome</keyword>
<feature type="region of interest" description="Disordered" evidence="1">
    <location>
        <begin position="528"/>
        <end position="580"/>
    </location>
</feature>
<name>A0AA88XIZ3_PINIB</name>
<protein>
    <submittedName>
        <fullName evidence="2">Uncharacterized protein</fullName>
    </submittedName>
</protein>
<gene>
    <name evidence="2" type="ORF">FSP39_002097</name>
</gene>
<feature type="compositionally biased region" description="Basic and acidic residues" evidence="1">
    <location>
        <begin position="557"/>
        <end position="566"/>
    </location>
</feature>
<evidence type="ECO:0000256" key="1">
    <source>
        <dbReference type="SAM" id="MobiDB-lite"/>
    </source>
</evidence>
<accession>A0AA88XIZ3</accession>
<feature type="region of interest" description="Disordered" evidence="1">
    <location>
        <begin position="641"/>
        <end position="719"/>
    </location>
</feature>
<evidence type="ECO:0000313" key="3">
    <source>
        <dbReference type="Proteomes" id="UP001186944"/>
    </source>
</evidence>
<sequence>MHIFYCLFDLRYPCTKDNSWKGENLEELFKEIFSDLPEGDVKQCLTKNYEKYKDKFLSFFPSTSLGKELAEEEPSVTDDPHRLTQASNSRLRDGGVGDTSTDEPPGGGSVTESTEGKSSGKKKKKKKLKKKTPLSVPAVEIHDWKSFINSMMEFLSKVQSEAATLFKNATTKSERTIKVAEEIWDFIIVCHFRQQNLQCVSDVSPSYEDIIATLMSLYVDLVTVWTRCSEVKKKSIGKSICMKVCYIVNKAKHLDVILASEQMQSCDRKLLLPFIRHCLLEAEPSSSHDNYLKYMLAIHKVWNIFGEKTSDLYQTALTIPATKKFMAWLADQSPKAVERMPNDNKFKRLQVTHFLLKEMTKELFQDLMDVLVGLSDPDNTQEQMEEAEDVNEDSSENSGLKKKKKKVKKNVDSSGVKTNKTREGICSSDNEDKNVKKNMKRKMDNSEDEEGQIVKKKKKGKSKIESEINNGDGRVKVNKKKKRLKQGDENINEGEGAEKTVEKRNQNIFFIDKGNKSKSDQDVFFIDKGSNAKTGSQNDNDAVEETQIGDDEEEHEENSGDMKMVEDSEEMDVVEDDDHSDEDVLILDEDQLSKSLSSDITSDKVNDIIPKQSRNIINMVPESDDDDVYEIMLRDENSQNFTSLKKRQSKESEEELGNNFVDHGKTTLAADDFDDNSSDNETGDVSMVTDSDFESDTVTSLPNIMKHKKFSSNHRSKFH</sequence>
<feature type="compositionally biased region" description="Basic residues" evidence="1">
    <location>
        <begin position="119"/>
        <end position="129"/>
    </location>
</feature>